<feature type="compositionally biased region" description="Low complexity" evidence="1">
    <location>
        <begin position="983"/>
        <end position="1001"/>
    </location>
</feature>
<feature type="compositionally biased region" description="Polar residues" evidence="1">
    <location>
        <begin position="1"/>
        <end position="16"/>
    </location>
</feature>
<dbReference type="AlphaFoldDB" id="A0A0F7UX27"/>
<proteinExistence type="predicted"/>
<feature type="compositionally biased region" description="Basic and acidic residues" evidence="1">
    <location>
        <begin position="591"/>
        <end position="612"/>
    </location>
</feature>
<feature type="region of interest" description="Disordered" evidence="1">
    <location>
        <begin position="850"/>
        <end position="886"/>
    </location>
</feature>
<feature type="compositionally biased region" description="Basic and acidic residues" evidence="1">
    <location>
        <begin position="1086"/>
        <end position="1099"/>
    </location>
</feature>
<feature type="region of interest" description="Disordered" evidence="1">
    <location>
        <begin position="218"/>
        <end position="240"/>
    </location>
</feature>
<gene>
    <name evidence="2" type="ORF">BN1205_008850</name>
</gene>
<evidence type="ECO:0000313" key="2">
    <source>
        <dbReference type="EMBL" id="CEL72628.1"/>
    </source>
</evidence>
<feature type="compositionally biased region" description="Basic and acidic residues" evidence="1">
    <location>
        <begin position="264"/>
        <end position="273"/>
    </location>
</feature>
<sequence length="1275" mass="140978">MAELTDSQLVSYGNKRSGTEDEAENRESITLTPFKSQAIFKKFLEAGVISLPLRTYEKLGGDEEAARNRTSTQVAKVITDGELRRLDLLPTLLMLFPCPTISQQSAPQSASASRTSRGCHFQNHGAPVRANYHLFVASQPLPQQAILLRGAATVLLQQWILLSDDATLLSRRLFRLERQALKKVRFLEDGKPGYVFLSKTRNADSGLWGIEQEVAEDGHRTSDRVGTSKSRRKRARTRETGDEYEARLACLDKSDQVPGGKQRTRPDESRGKFLDSLGDSLNMVTDSQDDVYRNYEFDYDAIMQRLHDQGDVHENEGFFLENELRKMEQGQIHGAPGPYGGPLHNAVPSFLFPDDERSVLNTSFSDDRPFFNASWKGYTDFRDEKQREKTSTAGETGLPSHEKLRGTRESLRPLQLTLPLSPSKFGRLQTTTSHVHNDEDFVRDDTRNGEFFDLRSGSGREDIEEGKAEAAREGERYREAAAKEKGAYRVFAADETYLSRWGDELEVENDYFAGGPESADAHERNLQQPDSMHGWHPENVRAKERNCDSFHERAPAEANEQRKLELPLFSLEDLPLREDAATEPSPKRLHLRDARAGHGREGTGPDSTHEAGKASRKVLWDRVAFASPGLPSLLISPTLSLSEKQRQWKEFWNHVDSLQAQIEHAQTLALLAIRFHLSSPMLGLLQCDPPLSLLALHTDIPGGSPAANPFSSRRRSKSPTEQSRKHSHESCDGDHAFSRMHRRVIPTKNSTDLSAFPGGAYEPSSTSACQWRCSWEEASRAAIPWFLKQHSVPSFRSFLAEPESDRERTLRNPPVDGSRLTENVVPGEGVSWVDETIDESSFFECRPAARRPPKSAASSSEILSRLGPLSGSREAENALQPCSDGTSSSDYVEILRGLFDSSSLTQGAYTSHDMRAKHGGFTRTRNSSQLLHQYISFRPNAEDLLNPASVSCVSSSGAASLSDRVSDDLFFDFPDKSDQSELANDASSVAARRSSTAASGSEENVTPEHSPRPLGLLTSLAHPGGGRIEDRSKGGLSSIEHAGKEKNLAPTSRAAWTSRSAPAMSSSLSCALSSQSTRDGMGESDDTPRQSERDGRDTATREGFRSFLYALLRRKVLLSRGDLGEEPSGERDSPDFSPSARASCKRLPCLSRGPGTEAREESTSPEKKLIAKLAFHEVVPDGRVRPSTAAKAFLHLLSLHCRGEILLTQAQSVPHTRTHHETLFICGTKEILFEDQSADHSSAGSPPAEKSPEGCATEKQQAHRNADGAQWVVCA</sequence>
<reference evidence="2" key="1">
    <citation type="journal article" date="2015" name="PLoS ONE">
        <title>Comprehensive Evaluation of Toxoplasma gondii VEG and Neospora caninum LIV Genomes with Tachyzoite Stage Transcriptome and Proteome Defines Novel Transcript Features.</title>
        <authorList>
            <person name="Ramaprasad A."/>
            <person name="Mourier T."/>
            <person name="Naeem R."/>
            <person name="Malas T.B."/>
            <person name="Moussa E."/>
            <person name="Panigrahi A."/>
            <person name="Vermont S.J."/>
            <person name="Otto T.D."/>
            <person name="Wastling J."/>
            <person name="Pain A."/>
        </authorList>
    </citation>
    <scope>NUCLEOTIDE SEQUENCE</scope>
    <source>
        <strain evidence="2">VEG</strain>
    </source>
</reference>
<feature type="region of interest" description="Disordered" evidence="1">
    <location>
        <begin position="1237"/>
        <end position="1268"/>
    </location>
</feature>
<feature type="region of interest" description="Disordered" evidence="1">
    <location>
        <begin position="1065"/>
        <end position="1099"/>
    </location>
</feature>
<feature type="region of interest" description="Disordered" evidence="1">
    <location>
        <begin position="382"/>
        <end position="408"/>
    </location>
</feature>
<accession>A0A0F7UX27</accession>
<evidence type="ECO:0000256" key="1">
    <source>
        <dbReference type="SAM" id="MobiDB-lite"/>
    </source>
</evidence>
<organism evidence="2">
    <name type="scientific">Toxoplasma gondii (strain ATCC 50861 / VEG)</name>
    <dbReference type="NCBI Taxonomy" id="432359"/>
    <lineage>
        <taxon>Eukaryota</taxon>
        <taxon>Sar</taxon>
        <taxon>Alveolata</taxon>
        <taxon>Apicomplexa</taxon>
        <taxon>Conoidasida</taxon>
        <taxon>Coccidia</taxon>
        <taxon>Eucoccidiorida</taxon>
        <taxon>Eimeriorina</taxon>
        <taxon>Sarcocystidae</taxon>
        <taxon>Toxoplasma</taxon>
    </lineage>
</organism>
<feature type="region of interest" description="Disordered" evidence="1">
    <location>
        <begin position="252"/>
        <end position="274"/>
    </location>
</feature>
<name>A0A0F7UX27_TOXGV</name>
<feature type="region of interest" description="Disordered" evidence="1">
    <location>
        <begin position="452"/>
        <end position="471"/>
    </location>
</feature>
<dbReference type="EMBL" id="LN714493">
    <property type="protein sequence ID" value="CEL72628.1"/>
    <property type="molecule type" value="Genomic_DNA"/>
</dbReference>
<feature type="compositionally biased region" description="Basic and acidic residues" evidence="1">
    <location>
        <begin position="722"/>
        <end position="737"/>
    </location>
</feature>
<protein>
    <submittedName>
        <fullName evidence="2">Uncharacterized protein</fullName>
    </submittedName>
</protein>
<feature type="region of interest" description="Disordered" evidence="1">
    <location>
        <begin position="1"/>
        <end position="26"/>
    </location>
</feature>
<feature type="region of interest" description="Disordered" evidence="1">
    <location>
        <begin position="704"/>
        <end position="737"/>
    </location>
</feature>
<feature type="region of interest" description="Disordered" evidence="1">
    <location>
        <begin position="978"/>
        <end position="1034"/>
    </location>
</feature>
<feature type="region of interest" description="Disordered" evidence="1">
    <location>
        <begin position="577"/>
        <end position="612"/>
    </location>
</feature>
<feature type="compositionally biased region" description="Low complexity" evidence="1">
    <location>
        <begin position="1065"/>
        <end position="1076"/>
    </location>
</feature>
<feature type="region of interest" description="Disordered" evidence="1">
    <location>
        <begin position="1122"/>
        <end position="1142"/>
    </location>
</feature>